<name>A0A6J8DJI1_MYTCO</name>
<keyword evidence="2" id="KW-1185">Reference proteome</keyword>
<evidence type="ECO:0000313" key="2">
    <source>
        <dbReference type="Proteomes" id="UP000507470"/>
    </source>
</evidence>
<dbReference type="AlphaFoldDB" id="A0A6J8DJI1"/>
<reference evidence="1 2" key="1">
    <citation type="submission" date="2020-06" db="EMBL/GenBank/DDBJ databases">
        <authorList>
            <person name="Li R."/>
            <person name="Bekaert M."/>
        </authorList>
    </citation>
    <scope>NUCLEOTIDE SEQUENCE [LARGE SCALE GENOMIC DNA]</scope>
    <source>
        <strain evidence="2">wild</strain>
    </source>
</reference>
<accession>A0A6J8DJI1</accession>
<evidence type="ECO:0000313" key="1">
    <source>
        <dbReference type="EMBL" id="CAC5408748.1"/>
    </source>
</evidence>
<dbReference type="InterPro" id="IPR027417">
    <property type="entry name" value="P-loop_NTPase"/>
</dbReference>
<dbReference type="GO" id="GO:0003678">
    <property type="term" value="F:DNA helicase activity"/>
    <property type="evidence" value="ECO:0007669"/>
    <property type="project" value="UniProtKB-EC"/>
</dbReference>
<dbReference type="Gene3D" id="3.40.50.300">
    <property type="entry name" value="P-loop containing nucleotide triphosphate hydrolases"/>
    <property type="match status" value="1"/>
</dbReference>
<proteinExistence type="predicted"/>
<organism evidence="1 2">
    <name type="scientific">Mytilus coruscus</name>
    <name type="common">Sea mussel</name>
    <dbReference type="NCBI Taxonomy" id="42192"/>
    <lineage>
        <taxon>Eukaryota</taxon>
        <taxon>Metazoa</taxon>
        <taxon>Spiralia</taxon>
        <taxon>Lophotrochozoa</taxon>
        <taxon>Mollusca</taxon>
        <taxon>Bivalvia</taxon>
        <taxon>Autobranchia</taxon>
        <taxon>Pteriomorphia</taxon>
        <taxon>Mytilida</taxon>
        <taxon>Mytiloidea</taxon>
        <taxon>Mytilidae</taxon>
        <taxon>Mytilinae</taxon>
        <taxon>Mytilus</taxon>
    </lineage>
</organism>
<dbReference type="EC" id="3.6.4.12" evidence="1"/>
<keyword evidence="1" id="KW-0378">Hydrolase</keyword>
<dbReference type="Proteomes" id="UP000507470">
    <property type="component" value="Unassembled WGS sequence"/>
</dbReference>
<gene>
    <name evidence="1" type="ORF">MCOR_42117</name>
</gene>
<protein>
    <submittedName>
        <fullName evidence="1">RecQ</fullName>
        <ecNumber evidence="1">3.6.4.12</ecNumber>
    </submittedName>
</protein>
<sequence length="231" mass="26408">MQLKPLLKNIQWKRLNNTDKNTHNEERRKDIFICTLCGTENTRRKLVCEGCKKREGIKVARTKKSDGHCSTVSSTNTKTASKTQEISISDNSNQDEIQDTSIFHQIIKITYWYMFIFLNEDSSKKHTSLVISPLKALMKDQISSLRERNIPSYGLLEGAEKEDLAELVNWTTRLGKHKNEITRHKKLAKGEADDSEPWATQFVADASTGTITSTKRAKDVVTILWRQHSNA</sequence>
<dbReference type="EMBL" id="CACVKT020007597">
    <property type="protein sequence ID" value="CAC5408748.1"/>
    <property type="molecule type" value="Genomic_DNA"/>
</dbReference>
<dbReference type="GO" id="GO:0016787">
    <property type="term" value="F:hydrolase activity"/>
    <property type="evidence" value="ECO:0007669"/>
    <property type="project" value="UniProtKB-KW"/>
</dbReference>